<sequence length="306" mass="34767">MEQKYHYYGIAVRDSSIYYEVMYSAKSATSTTADPKKELPKQVVSYSPRSKLGTLLPDFPDISQIVLPEGVEETKVVTFLMMYRTHCQRLLDTVIRASFDEVQTFLLHFWQGVPSHLTPILACDVMVKVIGVCDSVLYKAVAGVLMPSVLQALPDSLTQVIRRFGRQLEDWLRSALHGLPQVLTEIKLDLARRFSQVVKRQISLNHLVQASRTVVNSQEMVTQLLADWLSIDLGSILKQTLYTMEEQDTGRENKAITHMCTEFEKLLEDQAPVEAYIEWLDNMVDSCVVKVGKRTSVVTMVKKTTF</sequence>
<evidence type="ECO:0000259" key="1">
    <source>
        <dbReference type="Pfam" id="PF25340"/>
    </source>
</evidence>
<comment type="caution">
    <text evidence="2">The sequence shown here is derived from an EMBL/GenBank/DDBJ whole genome shotgun (WGS) entry which is preliminary data.</text>
</comment>
<keyword evidence="3" id="KW-1185">Reference proteome</keyword>
<dbReference type="Proteomes" id="UP000762676">
    <property type="component" value="Unassembled WGS sequence"/>
</dbReference>
<organism evidence="2 3">
    <name type="scientific">Elysia marginata</name>
    <dbReference type="NCBI Taxonomy" id="1093978"/>
    <lineage>
        <taxon>Eukaryota</taxon>
        <taxon>Metazoa</taxon>
        <taxon>Spiralia</taxon>
        <taxon>Lophotrochozoa</taxon>
        <taxon>Mollusca</taxon>
        <taxon>Gastropoda</taxon>
        <taxon>Heterobranchia</taxon>
        <taxon>Euthyneura</taxon>
        <taxon>Panpulmonata</taxon>
        <taxon>Sacoglossa</taxon>
        <taxon>Placobranchoidea</taxon>
        <taxon>Plakobranchidae</taxon>
        <taxon>Elysia</taxon>
    </lineage>
</organism>
<feature type="domain" description="RFX1-4/6/8-like BCD" evidence="1">
    <location>
        <begin position="79"/>
        <end position="296"/>
    </location>
</feature>
<proteinExistence type="predicted"/>
<dbReference type="InterPro" id="IPR057321">
    <property type="entry name" value="RFX1-4/6/8-like_BCD"/>
</dbReference>
<name>A0AAV4GWT1_9GAST</name>
<protein>
    <submittedName>
        <fullName evidence="2">Regulatory factor X, 4</fullName>
    </submittedName>
</protein>
<reference evidence="2 3" key="1">
    <citation type="journal article" date="2021" name="Elife">
        <title>Chloroplast acquisition without the gene transfer in kleptoplastic sea slugs, Plakobranchus ocellatus.</title>
        <authorList>
            <person name="Maeda T."/>
            <person name="Takahashi S."/>
            <person name="Yoshida T."/>
            <person name="Shimamura S."/>
            <person name="Takaki Y."/>
            <person name="Nagai Y."/>
            <person name="Toyoda A."/>
            <person name="Suzuki Y."/>
            <person name="Arimoto A."/>
            <person name="Ishii H."/>
            <person name="Satoh N."/>
            <person name="Nishiyama T."/>
            <person name="Hasebe M."/>
            <person name="Maruyama T."/>
            <person name="Minagawa J."/>
            <person name="Obokata J."/>
            <person name="Shigenobu S."/>
        </authorList>
    </citation>
    <scope>NUCLEOTIDE SEQUENCE [LARGE SCALE GENOMIC DNA]</scope>
</reference>
<accession>A0AAV4GWT1</accession>
<evidence type="ECO:0000313" key="3">
    <source>
        <dbReference type="Proteomes" id="UP000762676"/>
    </source>
</evidence>
<dbReference type="PANTHER" id="PTHR12619">
    <property type="entry name" value="RFX TRANSCRIPTION FACTOR FAMILY"/>
    <property type="match status" value="1"/>
</dbReference>
<dbReference type="Pfam" id="PF25340">
    <property type="entry name" value="BCD_RFX"/>
    <property type="match status" value="1"/>
</dbReference>
<dbReference type="GO" id="GO:0000981">
    <property type="term" value="F:DNA-binding transcription factor activity, RNA polymerase II-specific"/>
    <property type="evidence" value="ECO:0007669"/>
    <property type="project" value="TreeGrafter"/>
</dbReference>
<dbReference type="InterPro" id="IPR039779">
    <property type="entry name" value="RFX-like"/>
</dbReference>
<dbReference type="PANTHER" id="PTHR12619:SF5">
    <property type="entry name" value="TRANSCRIPTION FACTOR RFX4"/>
    <property type="match status" value="1"/>
</dbReference>
<dbReference type="EMBL" id="BMAT01008636">
    <property type="protein sequence ID" value="GFR89756.1"/>
    <property type="molecule type" value="Genomic_DNA"/>
</dbReference>
<evidence type="ECO:0000313" key="2">
    <source>
        <dbReference type="EMBL" id="GFR89756.1"/>
    </source>
</evidence>
<dbReference type="GO" id="GO:0000978">
    <property type="term" value="F:RNA polymerase II cis-regulatory region sequence-specific DNA binding"/>
    <property type="evidence" value="ECO:0007669"/>
    <property type="project" value="TreeGrafter"/>
</dbReference>
<gene>
    <name evidence="2" type="ORF">ElyMa_004287300</name>
</gene>
<dbReference type="AlphaFoldDB" id="A0AAV4GWT1"/>